<feature type="domain" description="NB-ARC" evidence="2">
    <location>
        <begin position="18"/>
        <end position="130"/>
    </location>
</feature>
<dbReference type="PANTHER" id="PTHR36766:SF30">
    <property type="entry name" value="TIR-NBS TYPE DISEASE RESISTANCE PROTEIN-RELATED"/>
    <property type="match status" value="1"/>
</dbReference>
<keyword evidence="4" id="KW-1185">Reference proteome</keyword>
<dbReference type="Proteomes" id="UP000593564">
    <property type="component" value="Unassembled WGS sequence"/>
</dbReference>
<dbReference type="GO" id="GO:0043531">
    <property type="term" value="F:ADP binding"/>
    <property type="evidence" value="ECO:0007669"/>
    <property type="project" value="InterPro"/>
</dbReference>
<dbReference type="EMBL" id="JACBKZ010000014">
    <property type="protein sequence ID" value="KAF5934464.1"/>
    <property type="molecule type" value="Genomic_DNA"/>
</dbReference>
<evidence type="ECO:0000313" key="3">
    <source>
        <dbReference type="EMBL" id="KAF5934464.1"/>
    </source>
</evidence>
<evidence type="ECO:0000259" key="2">
    <source>
        <dbReference type="Pfam" id="PF00931"/>
    </source>
</evidence>
<gene>
    <name evidence="3" type="ORF">HYC85_030635</name>
</gene>
<dbReference type="PANTHER" id="PTHR36766">
    <property type="entry name" value="PLANT BROAD-SPECTRUM MILDEW RESISTANCE PROTEIN RPW8"/>
    <property type="match status" value="1"/>
</dbReference>
<dbReference type="Pfam" id="PF00931">
    <property type="entry name" value="NB-ARC"/>
    <property type="match status" value="1"/>
</dbReference>
<dbReference type="SUPFAM" id="SSF52540">
    <property type="entry name" value="P-loop containing nucleoside triphosphate hydrolases"/>
    <property type="match status" value="1"/>
</dbReference>
<dbReference type="GO" id="GO:0006952">
    <property type="term" value="P:defense response"/>
    <property type="evidence" value="ECO:0007669"/>
    <property type="project" value="UniProtKB-KW"/>
</dbReference>
<evidence type="ECO:0000313" key="4">
    <source>
        <dbReference type="Proteomes" id="UP000593564"/>
    </source>
</evidence>
<dbReference type="Gene3D" id="3.40.50.300">
    <property type="entry name" value="P-loop containing nucleotide triphosphate hydrolases"/>
    <property type="match status" value="1"/>
</dbReference>
<reference evidence="3 4" key="2">
    <citation type="submission" date="2020-07" db="EMBL/GenBank/DDBJ databases">
        <title>Genome assembly of wild tea tree DASZ reveals pedigree and selection history of tea varieties.</title>
        <authorList>
            <person name="Zhang W."/>
        </authorList>
    </citation>
    <scope>NUCLEOTIDE SEQUENCE [LARGE SCALE GENOMIC DNA]</scope>
    <source>
        <strain evidence="4">cv. G240</strain>
        <tissue evidence="3">Leaf</tissue>
    </source>
</reference>
<accession>A0A7J7G554</accession>
<organism evidence="3 4">
    <name type="scientific">Camellia sinensis</name>
    <name type="common">Tea plant</name>
    <name type="synonym">Thea sinensis</name>
    <dbReference type="NCBI Taxonomy" id="4442"/>
    <lineage>
        <taxon>Eukaryota</taxon>
        <taxon>Viridiplantae</taxon>
        <taxon>Streptophyta</taxon>
        <taxon>Embryophyta</taxon>
        <taxon>Tracheophyta</taxon>
        <taxon>Spermatophyta</taxon>
        <taxon>Magnoliopsida</taxon>
        <taxon>eudicotyledons</taxon>
        <taxon>Gunneridae</taxon>
        <taxon>Pentapetalae</taxon>
        <taxon>asterids</taxon>
        <taxon>Ericales</taxon>
        <taxon>Theaceae</taxon>
        <taxon>Camellia</taxon>
    </lineage>
</organism>
<dbReference type="InterPro" id="IPR027417">
    <property type="entry name" value="P-loop_NTPase"/>
</dbReference>
<protein>
    <recommendedName>
        <fullName evidence="2">NB-ARC domain-containing protein</fullName>
    </recommendedName>
</protein>
<proteinExistence type="predicted"/>
<reference evidence="4" key="1">
    <citation type="journal article" date="2020" name="Nat. Commun.">
        <title>Genome assembly of wild tea tree DASZ reveals pedigree and selection history of tea varieties.</title>
        <authorList>
            <person name="Zhang W."/>
            <person name="Zhang Y."/>
            <person name="Qiu H."/>
            <person name="Guo Y."/>
            <person name="Wan H."/>
            <person name="Zhang X."/>
            <person name="Scossa F."/>
            <person name="Alseekh S."/>
            <person name="Zhang Q."/>
            <person name="Wang P."/>
            <person name="Xu L."/>
            <person name="Schmidt M.H."/>
            <person name="Jia X."/>
            <person name="Li D."/>
            <person name="Zhu A."/>
            <person name="Guo F."/>
            <person name="Chen W."/>
            <person name="Ni D."/>
            <person name="Usadel B."/>
            <person name="Fernie A.R."/>
            <person name="Wen W."/>
        </authorList>
    </citation>
    <scope>NUCLEOTIDE SEQUENCE [LARGE SCALE GENOMIC DNA]</scope>
    <source>
        <strain evidence="4">cv. G240</strain>
    </source>
</reference>
<name>A0A7J7G554_CAMSI</name>
<sequence length="145" mass="17174">MYIVIELYQRGHAYLSSTKRDILQEIFIKLVPERKEEVVKMRNEELFEQLYEVQQKKKCLVVLDDIWSVEAWKSLRPAFPNGNTGSKILLTTHNKALASKIDPCYFHHDLRCLNEKESWDLLEKKAMLRRDGTGNINHTTFLYIF</sequence>
<comment type="caution">
    <text evidence="3">The sequence shown here is derived from an EMBL/GenBank/DDBJ whole genome shotgun (WGS) entry which is preliminary data.</text>
</comment>
<dbReference type="AlphaFoldDB" id="A0A7J7G554"/>
<keyword evidence="1" id="KW-0611">Plant defense</keyword>
<dbReference type="InterPro" id="IPR002182">
    <property type="entry name" value="NB-ARC"/>
</dbReference>
<evidence type="ECO:0000256" key="1">
    <source>
        <dbReference type="ARBA" id="ARBA00022821"/>
    </source>
</evidence>